<accession>A0A9Y2JN85</accession>
<dbReference type="Pfam" id="PF05235">
    <property type="entry name" value="CHAD"/>
    <property type="match status" value="1"/>
</dbReference>
<evidence type="ECO:0000313" key="3">
    <source>
        <dbReference type="Proteomes" id="UP001239397"/>
    </source>
</evidence>
<protein>
    <submittedName>
        <fullName evidence="2">CHAD domain-containing protein</fullName>
    </submittedName>
</protein>
<dbReference type="EMBL" id="CP127295">
    <property type="protein sequence ID" value="WIY00444.1"/>
    <property type="molecule type" value="Genomic_DNA"/>
</dbReference>
<dbReference type="RefSeq" id="WP_285996910.1">
    <property type="nucleotide sequence ID" value="NZ_CP127295.1"/>
</dbReference>
<proteinExistence type="predicted"/>
<feature type="domain" description="CHAD" evidence="1">
    <location>
        <begin position="97"/>
        <end position="358"/>
    </location>
</feature>
<gene>
    <name evidence="2" type="ORF">QRX60_41360</name>
</gene>
<dbReference type="SMART" id="SM00880">
    <property type="entry name" value="CHAD"/>
    <property type="match status" value="1"/>
</dbReference>
<dbReference type="KEGG" id="amog:QRX60_41360"/>
<name>A0A9Y2JN85_9PSEU</name>
<keyword evidence="3" id="KW-1185">Reference proteome</keyword>
<dbReference type="PANTHER" id="PTHR39339:SF1">
    <property type="entry name" value="CHAD DOMAIN-CONTAINING PROTEIN"/>
    <property type="match status" value="1"/>
</dbReference>
<dbReference type="PROSITE" id="PS51708">
    <property type="entry name" value="CHAD"/>
    <property type="match status" value="1"/>
</dbReference>
<sequence>MTTTIADTVFFDTDGLRLLRNGLALSVRSGRWRLDTPDGPVCHSGSESSVPPALSGLVRAYTRDDELVPVANLDGGGVAELRAALGSRIAAPPRPPDGSARAVVLAYVRAQLAALAAADLAVRQGRPDAVHRMRVAARRLRGVFSAYAKVLGGRKLLREVSGALRWLGGELAPARDTEVQWARSRPWADEPSDAYFAALAEEAETRALRALDSRRYVQLLNALDVLELVLSEEPRYRWGKAARRPAAKVLPRLAHVVAAEVDGRVARVAALPAGPDRDRAVHDVRKAAKRLRYALEAAGAKVALHEFQDLLGEFQDAVVAQAHLRELGVREGPVHDGEAAAAAHCAEALPGAWHALRKDLRPLWT</sequence>
<dbReference type="InterPro" id="IPR033469">
    <property type="entry name" value="CYTH-like_dom_sf"/>
</dbReference>
<organism evidence="2 3">
    <name type="scientific">Amycolatopsis mongoliensis</name>
    <dbReference type="NCBI Taxonomy" id="715475"/>
    <lineage>
        <taxon>Bacteria</taxon>
        <taxon>Bacillati</taxon>
        <taxon>Actinomycetota</taxon>
        <taxon>Actinomycetes</taxon>
        <taxon>Pseudonocardiales</taxon>
        <taxon>Pseudonocardiaceae</taxon>
        <taxon>Amycolatopsis</taxon>
    </lineage>
</organism>
<dbReference type="AlphaFoldDB" id="A0A9Y2JN85"/>
<evidence type="ECO:0000259" key="1">
    <source>
        <dbReference type="PROSITE" id="PS51708"/>
    </source>
</evidence>
<evidence type="ECO:0000313" key="2">
    <source>
        <dbReference type="EMBL" id="WIY00444.1"/>
    </source>
</evidence>
<dbReference type="SUPFAM" id="SSF55154">
    <property type="entry name" value="CYTH-like phosphatases"/>
    <property type="match status" value="1"/>
</dbReference>
<dbReference type="InterPro" id="IPR038186">
    <property type="entry name" value="CHAD_dom_sf"/>
</dbReference>
<dbReference type="Proteomes" id="UP001239397">
    <property type="component" value="Chromosome"/>
</dbReference>
<dbReference type="InterPro" id="IPR007899">
    <property type="entry name" value="CHAD_dom"/>
</dbReference>
<reference evidence="2 3" key="1">
    <citation type="submission" date="2023-06" db="EMBL/GenBank/DDBJ databases">
        <authorList>
            <person name="Oyuntsetseg B."/>
            <person name="Kim S.B."/>
        </authorList>
    </citation>
    <scope>NUCLEOTIDE SEQUENCE [LARGE SCALE GENOMIC DNA]</scope>
    <source>
        <strain evidence="2 3">4-36</strain>
    </source>
</reference>
<dbReference type="Gene3D" id="1.40.20.10">
    <property type="entry name" value="CHAD domain"/>
    <property type="match status" value="1"/>
</dbReference>
<dbReference type="PANTHER" id="PTHR39339">
    <property type="entry name" value="SLR1444 PROTEIN"/>
    <property type="match status" value="1"/>
</dbReference>